<evidence type="ECO:0000256" key="2">
    <source>
        <dbReference type="SAM" id="Phobius"/>
    </source>
</evidence>
<dbReference type="STRING" id="5539.A0A3E2HA10"/>
<dbReference type="EMBL" id="NCSJ02000106">
    <property type="protein sequence ID" value="RFU30210.1"/>
    <property type="molecule type" value="Genomic_DNA"/>
</dbReference>
<dbReference type="OMA" id="SGVEMWR"/>
<feature type="region of interest" description="Disordered" evidence="1">
    <location>
        <begin position="439"/>
        <end position="555"/>
    </location>
</feature>
<feature type="transmembrane region" description="Helical" evidence="2">
    <location>
        <begin position="295"/>
        <end position="320"/>
    </location>
</feature>
<keyword evidence="2" id="KW-0812">Transmembrane</keyword>
<gene>
    <name evidence="3" type="ORF">B7463_g6135</name>
</gene>
<feature type="non-terminal residue" evidence="3">
    <location>
        <position position="555"/>
    </location>
</feature>
<feature type="region of interest" description="Disordered" evidence="1">
    <location>
        <begin position="72"/>
        <end position="109"/>
    </location>
</feature>
<dbReference type="Proteomes" id="UP000258309">
    <property type="component" value="Unassembled WGS sequence"/>
</dbReference>
<keyword evidence="2" id="KW-0472">Membrane</keyword>
<proteinExistence type="predicted"/>
<feature type="compositionally biased region" description="Basic and acidic residues" evidence="1">
    <location>
        <begin position="524"/>
        <end position="536"/>
    </location>
</feature>
<keyword evidence="4" id="KW-1185">Reference proteome</keyword>
<evidence type="ECO:0000313" key="3">
    <source>
        <dbReference type="EMBL" id="RFU30210.1"/>
    </source>
</evidence>
<accession>A0A3E2HA10</accession>
<comment type="caution">
    <text evidence="3">The sequence shown here is derived from an EMBL/GenBank/DDBJ whole genome shotgun (WGS) entry which is preliminary data.</text>
</comment>
<protein>
    <submittedName>
        <fullName evidence="3">Uncharacterized protein</fullName>
    </submittedName>
</protein>
<feature type="compositionally biased region" description="Basic residues" evidence="1">
    <location>
        <begin position="81"/>
        <end position="94"/>
    </location>
</feature>
<name>A0A3E2HA10_SCYLI</name>
<reference evidence="3 4" key="1">
    <citation type="submission" date="2018-05" db="EMBL/GenBank/DDBJ databases">
        <title>Draft genome sequence of Scytalidium lignicola DSM 105466, a ubiquitous saprotrophic fungus.</title>
        <authorList>
            <person name="Buettner E."/>
            <person name="Gebauer A.M."/>
            <person name="Hofrichter M."/>
            <person name="Liers C."/>
            <person name="Kellner H."/>
        </authorList>
    </citation>
    <scope>NUCLEOTIDE SEQUENCE [LARGE SCALE GENOMIC DNA]</scope>
    <source>
        <strain evidence="3 4">DSM 105466</strain>
    </source>
</reference>
<feature type="non-terminal residue" evidence="3">
    <location>
        <position position="1"/>
    </location>
</feature>
<feature type="compositionally biased region" description="Basic and acidic residues" evidence="1">
    <location>
        <begin position="476"/>
        <end position="501"/>
    </location>
</feature>
<dbReference type="AlphaFoldDB" id="A0A3E2HA10"/>
<evidence type="ECO:0000256" key="1">
    <source>
        <dbReference type="SAM" id="MobiDB-lite"/>
    </source>
</evidence>
<organism evidence="3 4">
    <name type="scientific">Scytalidium lignicola</name>
    <name type="common">Hyphomycete</name>
    <dbReference type="NCBI Taxonomy" id="5539"/>
    <lineage>
        <taxon>Eukaryota</taxon>
        <taxon>Fungi</taxon>
        <taxon>Dikarya</taxon>
        <taxon>Ascomycota</taxon>
        <taxon>Pezizomycotina</taxon>
        <taxon>Leotiomycetes</taxon>
        <taxon>Leotiomycetes incertae sedis</taxon>
        <taxon>Scytalidium</taxon>
    </lineage>
</organism>
<evidence type="ECO:0000313" key="4">
    <source>
        <dbReference type="Proteomes" id="UP000258309"/>
    </source>
</evidence>
<dbReference type="OrthoDB" id="5402307at2759"/>
<feature type="compositionally biased region" description="Basic residues" evidence="1">
    <location>
        <begin position="537"/>
        <end position="549"/>
    </location>
</feature>
<keyword evidence="2" id="KW-1133">Transmembrane helix</keyword>
<sequence>MPPPLMETVTVINKSGKIISTGKSLINIFKEAKDAYQDKRAELKAEQRERLRQKYAQKHAQKYAQKLLLAREETQSVASSRHSRHSRSSHRSHREHRDRFVDPLPPLSEVNLSHQEEGHELEPQYSGSIHESYHGSAHSGERSPSIMYREPYVETEVAPHPGIMRRHTDFVEASSEMMPPDHYPPDAIPLYRSVSNPDFRDEVDMGLAYGELPPDLYPPFDPVEEEKELNSMVFKIENMLLEAQCLHHSATAIISSLQEKPDAMAAVALTLAELSSLLTKMSPSIISVLKGLSPAIFALLASPQFLIGSGVALGVTIIMFGGFKIIKKIQGTAVPDKEAVRMEGSFRPEQTMMLEQPMMTEQHMLEQPMMEQPMRMETRTLVEEPAPMEEAIIYEQELSAIECWRRGIADVEAVSVATSADGELITPEAERQRIEKIRERAREERKSTRAPSVMSSSTSRSHRHRTSSRVAQSESGRTERSVRSERSEKPRKESIEVLPKEKKSKNPLALLFKKDKSQIFGDKSQVERVQDTDSEKSHHRRRRKHHHHQPTIIEM</sequence>